<keyword evidence="2" id="KW-1185">Reference proteome</keyword>
<dbReference type="Gene3D" id="3.90.770.10">
    <property type="entry name" value="3-hydroxy-3-methylglutaryl-coenzyme A Reductase, Chain A, domain 2"/>
    <property type="match status" value="1"/>
</dbReference>
<evidence type="ECO:0000313" key="2">
    <source>
        <dbReference type="Proteomes" id="UP001604336"/>
    </source>
</evidence>
<dbReference type="PANTHER" id="PTHR10572:SF24">
    <property type="entry name" value="3-HYDROXY-3-METHYLGLUTARYL-COENZYME A REDUCTASE"/>
    <property type="match status" value="1"/>
</dbReference>
<dbReference type="InterPro" id="IPR002202">
    <property type="entry name" value="HMG_CoA_Rdtase"/>
</dbReference>
<organism evidence="1 2">
    <name type="scientific">Abeliophyllum distichum</name>
    <dbReference type="NCBI Taxonomy" id="126358"/>
    <lineage>
        <taxon>Eukaryota</taxon>
        <taxon>Viridiplantae</taxon>
        <taxon>Streptophyta</taxon>
        <taxon>Embryophyta</taxon>
        <taxon>Tracheophyta</taxon>
        <taxon>Spermatophyta</taxon>
        <taxon>Magnoliopsida</taxon>
        <taxon>eudicotyledons</taxon>
        <taxon>Gunneridae</taxon>
        <taxon>Pentapetalae</taxon>
        <taxon>asterids</taxon>
        <taxon>lamiids</taxon>
        <taxon>Lamiales</taxon>
        <taxon>Oleaceae</taxon>
        <taxon>Forsythieae</taxon>
        <taxon>Abeliophyllum</taxon>
    </lineage>
</organism>
<reference evidence="2" key="1">
    <citation type="submission" date="2024-07" db="EMBL/GenBank/DDBJ databases">
        <title>Two chromosome-level genome assemblies of Korean endemic species Abeliophyllum distichum and Forsythia ovata (Oleaceae).</title>
        <authorList>
            <person name="Jang H."/>
        </authorList>
    </citation>
    <scope>NUCLEOTIDE SEQUENCE [LARGE SCALE GENOMIC DNA]</scope>
</reference>
<accession>A0ABD1SWT3</accession>
<dbReference type="Pfam" id="PF00368">
    <property type="entry name" value="HMG-CoA_red"/>
    <property type="match status" value="1"/>
</dbReference>
<dbReference type="InterPro" id="IPR009029">
    <property type="entry name" value="HMG_CoA_Rdtase_sub-bd_dom_sf"/>
</dbReference>
<gene>
    <name evidence="1" type="ORF">Adt_20505</name>
</gene>
<comment type="caution">
    <text evidence="1">The sequence shown here is derived from an EMBL/GenBank/DDBJ whole genome shotgun (WGS) entry which is preliminary data.</text>
</comment>
<protein>
    <submittedName>
        <fullName evidence="1">3-hydroxy-3-methyl glutaryl CoA reductase</fullName>
    </submittedName>
</protein>
<dbReference type="AlphaFoldDB" id="A0ABD1SWT3"/>
<dbReference type="PANTHER" id="PTHR10572">
    <property type="entry name" value="3-HYDROXY-3-METHYLGLUTARYL-COENZYME A REDUCTASE"/>
    <property type="match status" value="1"/>
</dbReference>
<sequence length="157" mass="17379">MSLPSQILVPSSPLSNEEIIKSVVGLDGAKDGCPQQHHHSHAQHQNLSFLVVEFEEQLQQVLLYITTSRNGIWLGWWDTMRINGKSLTGLPLEGFDYDTILGQYCELPMGYVQIPVGIAGPLLLDDREFSVSMATWLSATIGDARPSMSLAEPLVWS</sequence>
<dbReference type="Proteomes" id="UP001604336">
    <property type="component" value="Unassembled WGS sequence"/>
</dbReference>
<name>A0ABD1SWT3_9LAMI</name>
<proteinExistence type="predicted"/>
<dbReference type="PROSITE" id="PS50065">
    <property type="entry name" value="HMG_COA_REDUCTASE_4"/>
    <property type="match status" value="1"/>
</dbReference>
<evidence type="ECO:0000313" key="1">
    <source>
        <dbReference type="EMBL" id="KAL2504884.1"/>
    </source>
</evidence>
<dbReference type="SUPFAM" id="SSF56542">
    <property type="entry name" value="Substrate-binding domain of HMG-CoA reductase"/>
    <property type="match status" value="1"/>
</dbReference>
<dbReference type="EMBL" id="JBFOLK010000006">
    <property type="protein sequence ID" value="KAL2504884.1"/>
    <property type="molecule type" value="Genomic_DNA"/>
</dbReference>
<dbReference type="InterPro" id="IPR023074">
    <property type="entry name" value="HMG_CoA_Rdtase_cat_sf"/>
</dbReference>